<feature type="chain" id="PRO_5036322181" description="Tetratricopeptide repeat protein" evidence="2">
    <location>
        <begin position="23"/>
        <end position="389"/>
    </location>
</feature>
<feature type="signal peptide" evidence="2">
    <location>
        <begin position="1"/>
        <end position="22"/>
    </location>
</feature>
<keyword evidence="2" id="KW-0732">Signal</keyword>
<reference evidence="4 5" key="1">
    <citation type="submission" date="2018-02" db="EMBL/GenBank/DDBJ databases">
        <title>Genome sequencing of Solimonas sp. HR-BB.</title>
        <authorList>
            <person name="Lee Y."/>
            <person name="Jeon C.O."/>
        </authorList>
    </citation>
    <scope>NUCLEOTIDE SEQUENCE [LARGE SCALE GENOMIC DNA]</scope>
    <source>
        <strain evidence="4 5">HR-BB</strain>
    </source>
</reference>
<name>A0A2S5T9Y0_9GAMM</name>
<feature type="non-terminal residue" evidence="4">
    <location>
        <position position="389"/>
    </location>
</feature>
<evidence type="ECO:0000313" key="5">
    <source>
        <dbReference type="Proteomes" id="UP000238220"/>
    </source>
</evidence>
<dbReference type="EMBL" id="PSNW01000024">
    <property type="protein sequence ID" value="PPE71804.1"/>
    <property type="molecule type" value="Genomic_DNA"/>
</dbReference>
<dbReference type="SMART" id="SM00028">
    <property type="entry name" value="TPR"/>
    <property type="match status" value="5"/>
</dbReference>
<evidence type="ECO:0000313" key="3">
    <source>
        <dbReference type="EMBL" id="PPE71792.1"/>
    </source>
</evidence>
<feature type="repeat" description="TPR" evidence="1">
    <location>
        <begin position="334"/>
        <end position="367"/>
    </location>
</feature>
<evidence type="ECO:0000313" key="4">
    <source>
        <dbReference type="EMBL" id="PPE71804.1"/>
    </source>
</evidence>
<dbReference type="Gene3D" id="1.25.40.10">
    <property type="entry name" value="Tetratricopeptide repeat domain"/>
    <property type="match status" value="2"/>
</dbReference>
<evidence type="ECO:0008006" key="6">
    <source>
        <dbReference type="Google" id="ProtNLM"/>
    </source>
</evidence>
<gene>
    <name evidence="4" type="ORF">C3942_21715</name>
    <name evidence="3" type="ORF">C3942_21745</name>
</gene>
<dbReference type="SUPFAM" id="SSF81901">
    <property type="entry name" value="HCP-like"/>
    <property type="match status" value="1"/>
</dbReference>
<proteinExistence type="predicted"/>
<evidence type="ECO:0000256" key="2">
    <source>
        <dbReference type="SAM" id="SignalP"/>
    </source>
</evidence>
<accession>A0A2S5T9Y0</accession>
<protein>
    <recommendedName>
        <fullName evidence="6">Tetratricopeptide repeat protein</fullName>
    </recommendedName>
</protein>
<dbReference type="Proteomes" id="UP000238220">
    <property type="component" value="Unassembled WGS sequence"/>
</dbReference>
<dbReference type="Pfam" id="PF13432">
    <property type="entry name" value="TPR_16"/>
    <property type="match status" value="1"/>
</dbReference>
<organism evidence="4 5">
    <name type="scientific">Solimonas fluminis</name>
    <dbReference type="NCBI Taxonomy" id="2086571"/>
    <lineage>
        <taxon>Bacteria</taxon>
        <taxon>Pseudomonadati</taxon>
        <taxon>Pseudomonadota</taxon>
        <taxon>Gammaproteobacteria</taxon>
        <taxon>Nevskiales</taxon>
        <taxon>Nevskiaceae</taxon>
        <taxon>Solimonas</taxon>
    </lineage>
</organism>
<keyword evidence="5" id="KW-1185">Reference proteome</keyword>
<comment type="caution">
    <text evidence="4">The sequence shown here is derived from an EMBL/GenBank/DDBJ whole genome shotgun (WGS) entry which is preliminary data.</text>
</comment>
<sequence>MLRVLLVIAMVAAAGSAGHSFAKDKDGKKPTPPPTKQTQVIRAETYKKMEVAQKAFEAKDYKGALAALDGLKATEAKLNDYERATLYSLYAAVYYAQEQLPKTIESYVAVLKQPNLPDGLRDSSLYALAQIYFIAEDYPKAIAVVKKWLSVVAEPSPEGYALMAQAYYQTQKFAEAEKALVTSLQISKQRGQAPKEAALALLRAIYYERKEYAKAARVLEMLVSMQPGKSTYWQQLAGMRGLMDQQREQVRLMHAAYRAQLLSNESDLLNLARLYMVSEVPYPAVRLLAQGMKNKSIKVSAENLQLYAQALAMSKEYKQQIPVLQKLATMTGEARHYVYLGQAYNETGDWNNAAEAFRTALKSRNLDKPADAHMALGTALFNANKFAEA</sequence>
<dbReference type="AlphaFoldDB" id="A0A2S5T9Y0"/>
<dbReference type="InterPro" id="IPR019734">
    <property type="entry name" value="TPR_rpt"/>
</dbReference>
<dbReference type="SUPFAM" id="SSF48452">
    <property type="entry name" value="TPR-like"/>
    <property type="match status" value="2"/>
</dbReference>
<keyword evidence="1" id="KW-0802">TPR repeat</keyword>
<dbReference type="InterPro" id="IPR011990">
    <property type="entry name" value="TPR-like_helical_dom_sf"/>
</dbReference>
<dbReference type="EMBL" id="PSNW01000026">
    <property type="protein sequence ID" value="PPE71792.1"/>
    <property type="molecule type" value="Genomic_DNA"/>
</dbReference>
<dbReference type="PROSITE" id="PS50005">
    <property type="entry name" value="TPR"/>
    <property type="match status" value="1"/>
</dbReference>
<evidence type="ECO:0000256" key="1">
    <source>
        <dbReference type="PROSITE-ProRule" id="PRU00339"/>
    </source>
</evidence>